<dbReference type="Gene3D" id="1.20.141.10">
    <property type="entry name" value="Chitosanase, subunit A, domain 1"/>
    <property type="match status" value="1"/>
</dbReference>
<name>A0A543G2A9_9FLAO</name>
<dbReference type="Pfam" id="PF05838">
    <property type="entry name" value="Glyco_hydro_108"/>
    <property type="match status" value="1"/>
</dbReference>
<feature type="domain" description="TtsA-like Glycoside hydrolase family 108" evidence="2">
    <location>
        <begin position="511"/>
        <end position="598"/>
    </location>
</feature>
<gene>
    <name evidence="4" type="ORF">BC670_1062</name>
</gene>
<evidence type="ECO:0000313" key="4">
    <source>
        <dbReference type="EMBL" id="TQM40189.1"/>
    </source>
</evidence>
<reference evidence="4 5" key="1">
    <citation type="submission" date="2019-06" db="EMBL/GenBank/DDBJ databases">
        <title>Genomic Encyclopedia of Archaeal and Bacterial Type Strains, Phase II (KMG-II): from individual species to whole genera.</title>
        <authorList>
            <person name="Goeker M."/>
        </authorList>
    </citation>
    <scope>NUCLEOTIDE SEQUENCE [LARGE SCALE GENOMIC DNA]</scope>
    <source>
        <strain evidence="4 5">DSM 24789</strain>
    </source>
</reference>
<feature type="region of interest" description="Disordered" evidence="1">
    <location>
        <begin position="43"/>
        <end position="78"/>
    </location>
</feature>
<comment type="caution">
    <text evidence="4">The sequence shown here is derived from an EMBL/GenBank/DDBJ whole genome shotgun (WGS) entry which is preliminary data.</text>
</comment>
<dbReference type="InterPro" id="IPR018537">
    <property type="entry name" value="Peptidoglycan-bd_3"/>
</dbReference>
<evidence type="ECO:0000313" key="5">
    <source>
        <dbReference type="Proteomes" id="UP000320773"/>
    </source>
</evidence>
<dbReference type="EMBL" id="VFPJ01000001">
    <property type="protein sequence ID" value="TQM40189.1"/>
    <property type="molecule type" value="Genomic_DNA"/>
</dbReference>
<evidence type="ECO:0000259" key="2">
    <source>
        <dbReference type="Pfam" id="PF05838"/>
    </source>
</evidence>
<dbReference type="AlphaFoldDB" id="A0A543G2A9"/>
<dbReference type="CDD" id="cd13926">
    <property type="entry name" value="N-acetylmuramidase_GH108"/>
    <property type="match status" value="1"/>
</dbReference>
<dbReference type="SUPFAM" id="SSF53955">
    <property type="entry name" value="Lysozyme-like"/>
    <property type="match status" value="1"/>
</dbReference>
<dbReference type="InterPro" id="IPR023346">
    <property type="entry name" value="Lysozyme-like_dom_sf"/>
</dbReference>
<organism evidence="4 5">
    <name type="scientific">Flavobacterium branchiophilum</name>
    <dbReference type="NCBI Taxonomy" id="55197"/>
    <lineage>
        <taxon>Bacteria</taxon>
        <taxon>Pseudomonadati</taxon>
        <taxon>Bacteroidota</taxon>
        <taxon>Flavobacteriia</taxon>
        <taxon>Flavobacteriales</taxon>
        <taxon>Flavobacteriaceae</taxon>
        <taxon>Flavobacterium</taxon>
    </lineage>
</organism>
<dbReference type="InterPro" id="IPR008565">
    <property type="entry name" value="TtsA-like_GH18_dom"/>
</dbReference>
<dbReference type="Pfam" id="PF09374">
    <property type="entry name" value="PG_binding_3"/>
    <property type="match status" value="1"/>
</dbReference>
<feature type="domain" description="Peptidoglycan binding" evidence="3">
    <location>
        <begin position="602"/>
        <end position="675"/>
    </location>
</feature>
<evidence type="ECO:0000259" key="3">
    <source>
        <dbReference type="Pfam" id="PF09374"/>
    </source>
</evidence>
<evidence type="ECO:0000256" key="1">
    <source>
        <dbReference type="SAM" id="MobiDB-lite"/>
    </source>
</evidence>
<dbReference type="Proteomes" id="UP000320773">
    <property type="component" value="Unassembled WGS sequence"/>
</dbReference>
<dbReference type="RefSeq" id="WP_207758864.1">
    <property type="nucleotide sequence ID" value="NZ_VFPJ01000001.1"/>
</dbReference>
<protein>
    <submittedName>
        <fullName evidence="4">Putative peptidoglycan binding protein</fullName>
    </submittedName>
</protein>
<proteinExistence type="predicted"/>
<accession>A0A543G2A9</accession>
<sequence>MPSFDKMAKAFQTNGGEGKLHEYYVTASLRNLQSASNNIDVNALEEPAPPVKKKIPVQDPKKPKPNVPKPSTPTQPSVKKEITDVKIFKTSDITLKVHVYYNGLQGKKIRFKLMEDDGGYLVDDELINQVFDLPKNSDCMYIDIDLKKVSKSKGDDTFEGWEQELFVDIEVLETHSHTKTATLNVNNSGFGTDPVDDSNKVVKVGATEKTEGKSCGEKYCIKKGDKSELIREINIRLAGFGGNVPTDEFTDRTEKMIKQFQRDYMKVPETGKVCGNVLKAIDEFSTKYNFTFDQVKCKCGTCTGFGDNSNKGLYLKNLKDEGHHRYEYPGLHRSLLSSVRAVIFYLAKDGRFSLNKINSGYRCRFHEEYLKKPTTNHMGKALDLHFNDSKGKRTRTTADMNTIRKDVFNKYLGAKWDWKEGNIFNLESEAVGALTWVHYDVREFSSIYHDDKYFVKTLADLNGKSIVSLANELGFEKTCICFGGGNKSEPNVNKPVVAGSCEDKFKKVAPIILKHEGGYVNDPDDSGGETNKGITIGTFKQYAKEDLGIEPTSENLKKITDDQATIIYRKRYWEPKGFCKIEDDKVSLMIYDWTITSGGAAKKVQELLIDEFDKKITADGGIGSKTIEAINSVEDQDKLLKRIGAIRKEYYTNLAIKDGKHTKNYKFLDGWHNRVDDCLNIKL</sequence>